<feature type="compositionally biased region" description="Low complexity" evidence="1">
    <location>
        <begin position="201"/>
        <end position="222"/>
    </location>
</feature>
<evidence type="ECO:0000259" key="3">
    <source>
        <dbReference type="Pfam" id="PF25484"/>
    </source>
</evidence>
<gene>
    <name evidence="4" type="ORF">BTJ68_08987</name>
</gene>
<evidence type="ECO:0000313" key="5">
    <source>
        <dbReference type="Proteomes" id="UP000194280"/>
    </source>
</evidence>
<dbReference type="STRING" id="1157616.A0A1Z5T1G6"/>
<dbReference type="Pfam" id="PF14295">
    <property type="entry name" value="PAN_4"/>
    <property type="match status" value="4"/>
</dbReference>
<evidence type="ECO:0000259" key="2">
    <source>
        <dbReference type="Pfam" id="PF14295"/>
    </source>
</evidence>
<feature type="compositionally biased region" description="Polar residues" evidence="1">
    <location>
        <begin position="348"/>
        <end position="361"/>
    </location>
</feature>
<feature type="compositionally biased region" description="Low complexity" evidence="1">
    <location>
        <begin position="725"/>
        <end position="872"/>
    </location>
</feature>
<comment type="caution">
    <text evidence="4">The sequence shown here is derived from an EMBL/GenBank/DDBJ whole genome shotgun (WGS) entry which is preliminary data.</text>
</comment>
<organism evidence="4 5">
    <name type="scientific">Hortaea werneckii EXF-2000</name>
    <dbReference type="NCBI Taxonomy" id="1157616"/>
    <lineage>
        <taxon>Eukaryota</taxon>
        <taxon>Fungi</taxon>
        <taxon>Dikarya</taxon>
        <taxon>Ascomycota</taxon>
        <taxon>Pezizomycotina</taxon>
        <taxon>Dothideomycetes</taxon>
        <taxon>Dothideomycetidae</taxon>
        <taxon>Mycosphaerellales</taxon>
        <taxon>Teratosphaeriaceae</taxon>
        <taxon>Hortaea</taxon>
    </lineage>
</organism>
<feature type="region of interest" description="Disordered" evidence="1">
    <location>
        <begin position="720"/>
        <end position="956"/>
    </location>
</feature>
<protein>
    <recommendedName>
        <fullName evidence="6">Apple domain-containing protein</fullName>
    </recommendedName>
</protein>
<feature type="domain" description="DUF7907" evidence="3">
    <location>
        <begin position="965"/>
        <end position="1111"/>
    </location>
</feature>
<evidence type="ECO:0000256" key="1">
    <source>
        <dbReference type="SAM" id="MobiDB-lite"/>
    </source>
</evidence>
<dbReference type="InterPro" id="IPR057229">
    <property type="entry name" value="DUF7907"/>
</dbReference>
<dbReference type="AlphaFoldDB" id="A0A1Z5T1G6"/>
<dbReference type="VEuPathDB" id="FungiDB:BTJ68_08987"/>
<name>A0A1Z5T1G6_HORWE</name>
<feature type="compositionally biased region" description="Low complexity" evidence="1">
    <location>
        <begin position="880"/>
        <end position="949"/>
    </location>
</feature>
<feature type="domain" description="Apple" evidence="2">
    <location>
        <begin position="267"/>
        <end position="312"/>
    </location>
</feature>
<dbReference type="InParanoid" id="A0A1Z5T1G6"/>
<dbReference type="Gene3D" id="3.50.4.10">
    <property type="entry name" value="Hepatocyte Growth Factor"/>
    <property type="match status" value="4"/>
</dbReference>
<proteinExistence type="predicted"/>
<evidence type="ECO:0000313" key="4">
    <source>
        <dbReference type="EMBL" id="OTA28629.1"/>
    </source>
</evidence>
<dbReference type="Proteomes" id="UP000194280">
    <property type="component" value="Unassembled WGS sequence"/>
</dbReference>
<dbReference type="Pfam" id="PF25484">
    <property type="entry name" value="DUF7907"/>
    <property type="match status" value="1"/>
</dbReference>
<dbReference type="EMBL" id="MUNK01000157">
    <property type="protein sequence ID" value="OTA28629.1"/>
    <property type="molecule type" value="Genomic_DNA"/>
</dbReference>
<feature type="compositionally biased region" description="Polar residues" evidence="1">
    <location>
        <begin position="527"/>
        <end position="550"/>
    </location>
</feature>
<feature type="compositionally biased region" description="Low complexity" evidence="1">
    <location>
        <begin position="467"/>
        <end position="526"/>
    </location>
</feature>
<evidence type="ECO:0008006" key="6">
    <source>
        <dbReference type="Google" id="ProtNLM"/>
    </source>
</evidence>
<feature type="compositionally biased region" description="Low complexity" evidence="1">
    <location>
        <begin position="333"/>
        <end position="347"/>
    </location>
</feature>
<feature type="domain" description="Apple" evidence="2">
    <location>
        <begin position="30"/>
        <end position="70"/>
    </location>
</feature>
<feature type="domain" description="Apple" evidence="2">
    <location>
        <begin position="389"/>
        <end position="434"/>
    </location>
</feature>
<feature type="region of interest" description="Disordered" evidence="1">
    <location>
        <begin position="467"/>
        <end position="550"/>
    </location>
</feature>
<sequence length="1113" mass="112935">MTYTNGQQYTDSSNVTYTVRCNSDNSQGSYSTVGVSSGGFATCFTACDESSGCAGFTYSGDANSGNCYLKSTEGTYIPAGGSLVSAFRVGGSAPGGSPSSSSMGPVSTPNGGSCSALAAQNATYTDENGRTYQVKCGHDYPGPNLATAGVSSYSKCFAACDAVKGCVSFSYLGGSGGGTCYLKAYTTGVPSSGVGGAQLISEPSSSASASPTQSSAAGTSAAVETGTQSVSSSAATSTATARSASCQQLGDEYTDASNRTYTVQCGFDHQGGDLKAVSSNSFRGCFPQCDATTGCVGFAYVGGSGPGTCYLKNRVTTENANSNVDFAFTNTTSSSTSSQASGTPTGSEPSTVTGSESSNAPSATGGSCASYTSPFTDANNQTYIVECGTDHVGGDLTSVSSPSFGDCFSFCDKTTGCVGFAYVGGNGAGTCYLKSSIVPANSNPNVDFAYLPSAALVSTSSSLASTSASVSSDDSSTTSTSQTASSGAVTTSIPSSSSGSSSPPSQTTSSSSSLVSSSVSSGGPSSFATSQTTPGKATTSTITSPPKATSFSRSVVITTEGKTVTVYDDPADSEVVVATSGFQGIDIPYGSTTTLFGLQHIALPSGRGVEVGGTKYPFDAPASSTASAPATNTTQAIPGPLSIKFACNKCELNGIQIFLVAGVLEANFHGSISNKQLFQSQAILGPLSINFACIKFACNKCELNGVQIVLEANPSLSQSSSKSMATVVGSKTSSSSGSQSKPSSTGSSTASQSKASGSSSQTSSMKPTTTTSVTIVTSPSRTSSQSTSSKPTTSSRGSATPATSSSRTTSASSSQVGVTSSKGSSSTRVSLSTRTTMTSMLPQSSTLKSSRSSAPLSSTRTSTASTSQAPATSKKETSSKSKPVSKPESTQMTTTTTSAQPTTSKLSSSSAPLSSSMRTSTSPAPIPSSSSKQSGRTVTASISSTTASVQPSPTKSCPGLDNNYPFFLQSNVTSGNRAFHGLYVRKPPFNPAGSIPTLGNSWRDAAQVYYDVYKHLIAAKDDSNCNLYPFHLSPDDKNGPYGECTFADDRRPGPKARKNDRDGKVTYDDEFFGSWLACQNRQGVPELKFWQRVGVDEFDAVKCAKLELIAQNI</sequence>
<keyword evidence="5" id="KW-1185">Reference proteome</keyword>
<dbReference type="InterPro" id="IPR003609">
    <property type="entry name" value="Pan_app"/>
</dbReference>
<accession>A0A1Z5T1G6</accession>
<feature type="domain" description="Apple" evidence="2">
    <location>
        <begin position="138"/>
        <end position="183"/>
    </location>
</feature>
<reference evidence="4 5" key="1">
    <citation type="submission" date="2017-01" db="EMBL/GenBank/DDBJ databases">
        <title>The recent genome duplication of the halophilic yeast Hortaea werneckii: insights from long-read sequencing.</title>
        <authorList>
            <person name="Sinha S."/>
            <person name="Flibotte S."/>
            <person name="Neira M."/>
            <person name="Lenassi M."/>
            <person name="Gostincar C."/>
            <person name="Stajich J.E."/>
            <person name="Nislow C.E."/>
        </authorList>
    </citation>
    <scope>NUCLEOTIDE SEQUENCE [LARGE SCALE GENOMIC DNA]</scope>
    <source>
        <strain evidence="4 5">EXF-2000</strain>
    </source>
</reference>
<feature type="region of interest" description="Disordered" evidence="1">
    <location>
        <begin position="200"/>
        <end position="222"/>
    </location>
</feature>
<feature type="region of interest" description="Disordered" evidence="1">
    <location>
        <begin position="333"/>
        <end position="361"/>
    </location>
</feature>
<dbReference type="OrthoDB" id="160645at2759"/>